<keyword evidence="8" id="KW-0131">Cell cycle</keyword>
<keyword evidence="5" id="KW-0498">Mitosis</keyword>
<dbReference type="OrthoDB" id="18453at2759"/>
<proteinExistence type="predicted"/>
<dbReference type="Pfam" id="PF03980">
    <property type="entry name" value="Nnf1"/>
    <property type="match status" value="1"/>
</dbReference>
<evidence type="ECO:0000256" key="8">
    <source>
        <dbReference type="ARBA" id="ARBA00023306"/>
    </source>
</evidence>
<evidence type="ECO:0000313" key="11">
    <source>
        <dbReference type="Proteomes" id="UP000769157"/>
    </source>
</evidence>
<evidence type="ECO:0000256" key="4">
    <source>
        <dbReference type="ARBA" id="ARBA00022618"/>
    </source>
</evidence>
<dbReference type="GO" id="GO:0007059">
    <property type="term" value="P:chromosome segregation"/>
    <property type="evidence" value="ECO:0007669"/>
    <property type="project" value="TreeGrafter"/>
</dbReference>
<evidence type="ECO:0000256" key="2">
    <source>
        <dbReference type="ARBA" id="ARBA00004629"/>
    </source>
</evidence>
<protein>
    <recommendedName>
        <fullName evidence="12">Kinetochore-associated protein NNF1</fullName>
    </recommendedName>
</protein>
<evidence type="ECO:0000313" key="10">
    <source>
        <dbReference type="EMBL" id="KAH3669494.1"/>
    </source>
</evidence>
<keyword evidence="3" id="KW-0158">Chromosome</keyword>
<evidence type="ECO:0000256" key="5">
    <source>
        <dbReference type="ARBA" id="ARBA00022776"/>
    </source>
</evidence>
<name>A0A9P8PDX2_9ASCO</name>
<keyword evidence="4" id="KW-0132">Cell division</keyword>
<dbReference type="Proteomes" id="UP000769157">
    <property type="component" value="Unassembled WGS sequence"/>
</dbReference>
<keyword evidence="7" id="KW-0539">Nucleus</keyword>
<dbReference type="GeneID" id="70233583"/>
<dbReference type="GO" id="GO:0051301">
    <property type="term" value="P:cell division"/>
    <property type="evidence" value="ECO:0007669"/>
    <property type="project" value="UniProtKB-KW"/>
</dbReference>
<dbReference type="EMBL" id="JAEUBE010000137">
    <property type="protein sequence ID" value="KAH3669494.1"/>
    <property type="molecule type" value="Genomic_DNA"/>
</dbReference>
<organism evidence="10 11">
    <name type="scientific">Ogataea philodendri</name>
    <dbReference type="NCBI Taxonomy" id="1378263"/>
    <lineage>
        <taxon>Eukaryota</taxon>
        <taxon>Fungi</taxon>
        <taxon>Dikarya</taxon>
        <taxon>Ascomycota</taxon>
        <taxon>Saccharomycotina</taxon>
        <taxon>Pichiomycetes</taxon>
        <taxon>Pichiales</taxon>
        <taxon>Pichiaceae</taxon>
        <taxon>Ogataea</taxon>
    </lineage>
</organism>
<evidence type="ECO:0000256" key="7">
    <source>
        <dbReference type="ARBA" id="ARBA00023242"/>
    </source>
</evidence>
<dbReference type="InterPro" id="IPR007128">
    <property type="entry name" value="PMF1/Nnf1"/>
</dbReference>
<dbReference type="RefSeq" id="XP_046063757.1">
    <property type="nucleotide sequence ID" value="XM_046202396.1"/>
</dbReference>
<evidence type="ECO:0008006" key="12">
    <source>
        <dbReference type="Google" id="ProtNLM"/>
    </source>
</evidence>
<gene>
    <name evidence="10" type="ORF">OGAPHI_001615</name>
</gene>
<sequence length="205" mass="23806">MSAKAGGRASRTAKHHDQPLKYVRFDGLRKAAEFSLQETVNKLTLDKLVECYPEVDRATLADFQQQITDMWTSKALDEFQGIYEEKDLEQRLNELDEIVYESQQRQTRKDAAFEIHRLAPHEIVENRLINLKQRSIDVLATKLASLKSENSALVSQIKQLHNESVDNFRSVETSIGQLESLDQMRDQLSDERFEQLLKYITEKCF</sequence>
<reference evidence="10" key="2">
    <citation type="submission" date="2021-01" db="EMBL/GenBank/DDBJ databases">
        <authorList>
            <person name="Schikora-Tamarit M.A."/>
        </authorList>
    </citation>
    <scope>NUCLEOTIDE SEQUENCE</scope>
    <source>
        <strain evidence="10">CBS6075</strain>
    </source>
</reference>
<evidence type="ECO:0000256" key="3">
    <source>
        <dbReference type="ARBA" id="ARBA00022454"/>
    </source>
</evidence>
<comment type="subcellular location">
    <subcellularLocation>
        <location evidence="2">Chromosome</location>
        <location evidence="2">Centromere</location>
        <location evidence="2">Kinetochore</location>
    </subcellularLocation>
    <subcellularLocation>
        <location evidence="1">Nucleus</location>
    </subcellularLocation>
</comment>
<dbReference type="PANTHER" id="PTHR15459">
    <property type="entry name" value="POLYAMINE-MODULATED FACTOR 1"/>
    <property type="match status" value="1"/>
</dbReference>
<evidence type="ECO:0000256" key="6">
    <source>
        <dbReference type="ARBA" id="ARBA00022838"/>
    </source>
</evidence>
<dbReference type="GO" id="GO:0000444">
    <property type="term" value="C:MIS12/MIND type complex"/>
    <property type="evidence" value="ECO:0007669"/>
    <property type="project" value="InterPro"/>
</dbReference>
<dbReference type="PANTHER" id="PTHR15459:SF3">
    <property type="entry name" value="POLYAMINE-MODULATED FACTOR 1"/>
    <property type="match status" value="1"/>
</dbReference>
<evidence type="ECO:0000256" key="9">
    <source>
        <dbReference type="ARBA" id="ARBA00023328"/>
    </source>
</evidence>
<keyword evidence="11" id="KW-1185">Reference proteome</keyword>
<keyword evidence="6" id="KW-0995">Kinetochore</keyword>
<dbReference type="GO" id="GO:0005634">
    <property type="term" value="C:nucleus"/>
    <property type="evidence" value="ECO:0007669"/>
    <property type="project" value="UniProtKB-SubCell"/>
</dbReference>
<evidence type="ECO:0000256" key="1">
    <source>
        <dbReference type="ARBA" id="ARBA00004123"/>
    </source>
</evidence>
<comment type="caution">
    <text evidence="10">The sequence shown here is derived from an EMBL/GenBank/DDBJ whole genome shotgun (WGS) entry which is preliminary data.</text>
</comment>
<dbReference type="AlphaFoldDB" id="A0A9P8PDX2"/>
<accession>A0A9P8PDX2</accession>
<keyword evidence="9" id="KW-0137">Centromere</keyword>
<reference evidence="10" key="1">
    <citation type="journal article" date="2021" name="Open Biol.">
        <title>Shared evolutionary footprints suggest mitochondrial oxidative damage underlies multiple complex I losses in fungi.</title>
        <authorList>
            <person name="Schikora-Tamarit M.A."/>
            <person name="Marcet-Houben M."/>
            <person name="Nosek J."/>
            <person name="Gabaldon T."/>
        </authorList>
    </citation>
    <scope>NUCLEOTIDE SEQUENCE</scope>
    <source>
        <strain evidence="10">CBS6075</strain>
    </source>
</reference>